<dbReference type="AlphaFoldDB" id="A0A7W7W6Q7"/>
<name>A0A7W7W6Q7_9ACTN</name>
<gene>
    <name evidence="1" type="ORF">FHR32_000378</name>
</gene>
<evidence type="ECO:0000313" key="1">
    <source>
        <dbReference type="EMBL" id="MBB4936073.1"/>
    </source>
</evidence>
<dbReference type="EMBL" id="JACHJU010000001">
    <property type="protein sequence ID" value="MBB4936073.1"/>
    <property type="molecule type" value="Genomic_DNA"/>
</dbReference>
<protein>
    <submittedName>
        <fullName evidence="1">Uncharacterized protein</fullName>
    </submittedName>
</protein>
<accession>A0A7W7W6Q7</accession>
<evidence type="ECO:0000313" key="2">
    <source>
        <dbReference type="Proteomes" id="UP000534286"/>
    </source>
</evidence>
<dbReference type="Proteomes" id="UP000534286">
    <property type="component" value="Unassembled WGS sequence"/>
</dbReference>
<organism evidence="1 2">
    <name type="scientific">Streptosporangium album</name>
    <dbReference type="NCBI Taxonomy" id="47479"/>
    <lineage>
        <taxon>Bacteria</taxon>
        <taxon>Bacillati</taxon>
        <taxon>Actinomycetota</taxon>
        <taxon>Actinomycetes</taxon>
        <taxon>Streptosporangiales</taxon>
        <taxon>Streptosporangiaceae</taxon>
        <taxon>Streptosporangium</taxon>
    </lineage>
</organism>
<sequence length="35" mass="4046">MEEPAFCDEDGMPVVTACLWREAGDDRWQVGEFVR</sequence>
<proteinExistence type="predicted"/>
<reference evidence="1 2" key="1">
    <citation type="submission" date="2020-08" db="EMBL/GenBank/DDBJ databases">
        <title>Sequencing the genomes of 1000 actinobacteria strains.</title>
        <authorList>
            <person name="Klenk H.-P."/>
        </authorList>
    </citation>
    <scope>NUCLEOTIDE SEQUENCE [LARGE SCALE GENOMIC DNA]</scope>
    <source>
        <strain evidence="1 2">DSM 43023</strain>
    </source>
</reference>
<keyword evidence="2" id="KW-1185">Reference proteome</keyword>
<comment type="caution">
    <text evidence="1">The sequence shown here is derived from an EMBL/GenBank/DDBJ whole genome shotgun (WGS) entry which is preliminary data.</text>
</comment>